<feature type="domain" description="Ketoreductase" evidence="2">
    <location>
        <begin position="6"/>
        <end position="180"/>
    </location>
</feature>
<dbReference type="KEGG" id="scor:J3U87_02395"/>
<dbReference type="PROSITE" id="PS00061">
    <property type="entry name" value="ADH_SHORT"/>
    <property type="match status" value="1"/>
</dbReference>
<protein>
    <submittedName>
        <fullName evidence="3">Glucose 1-dehydrogenase</fullName>
        <ecNumber evidence="3">1.1.1.47</ecNumber>
    </submittedName>
</protein>
<proteinExistence type="inferred from homology"/>
<dbReference type="PRINTS" id="PR00080">
    <property type="entry name" value="SDRFAMILY"/>
</dbReference>
<dbReference type="NCBIfam" id="NF005559">
    <property type="entry name" value="PRK07231.1"/>
    <property type="match status" value="1"/>
</dbReference>
<sequence length="248" mass="25904">MSFENKTVVITGGNSGIGLAFAELAYASGANVVIFGRNKETLDAAAAKLGERCLAVRGDVAKLADLDVLFEATRDRFGGIDHLVVNAGIAKLLPLADADEAHFDQLFDVNVKGAFFTVKKAEPLLRDNGSVVIVSSVAGQKGFAGTSVYSATKAAVRSFARTLSAELLPRGIRVNVVSPGPIETPIFDRMGFTPEQTVETKAGFTEAVPLKRMGTPGEVADAIAFLSAPSASFIVGVDLTVDGGMVQL</sequence>
<keyword evidence="4" id="KW-1185">Reference proteome</keyword>
<comment type="similarity">
    <text evidence="1">Belongs to the short-chain dehydrogenases/reductases (SDR) family.</text>
</comment>
<dbReference type="FunFam" id="3.40.50.720:FF:000084">
    <property type="entry name" value="Short-chain dehydrogenase reductase"/>
    <property type="match status" value="1"/>
</dbReference>
<evidence type="ECO:0000313" key="4">
    <source>
        <dbReference type="Proteomes" id="UP000663929"/>
    </source>
</evidence>
<dbReference type="AlphaFoldDB" id="A0A8A4TP18"/>
<dbReference type="Gene3D" id="3.40.50.720">
    <property type="entry name" value="NAD(P)-binding Rossmann-like Domain"/>
    <property type="match status" value="1"/>
</dbReference>
<dbReference type="InterPro" id="IPR057326">
    <property type="entry name" value="KR_dom"/>
</dbReference>
<organism evidence="3 4">
    <name type="scientific">Sulfidibacter corallicola</name>
    <dbReference type="NCBI Taxonomy" id="2818388"/>
    <lineage>
        <taxon>Bacteria</taxon>
        <taxon>Pseudomonadati</taxon>
        <taxon>Acidobacteriota</taxon>
        <taxon>Holophagae</taxon>
        <taxon>Acanthopleuribacterales</taxon>
        <taxon>Acanthopleuribacteraceae</taxon>
        <taxon>Sulfidibacter</taxon>
    </lineage>
</organism>
<evidence type="ECO:0000256" key="1">
    <source>
        <dbReference type="ARBA" id="ARBA00006484"/>
    </source>
</evidence>
<name>A0A8A4TP18_SULCO</name>
<dbReference type="PANTHER" id="PTHR43975:SF2">
    <property type="entry name" value="EG:BACR7A4.14 PROTEIN-RELATED"/>
    <property type="match status" value="1"/>
</dbReference>
<dbReference type="Proteomes" id="UP000663929">
    <property type="component" value="Chromosome"/>
</dbReference>
<gene>
    <name evidence="3" type="ORF">J3U87_02395</name>
</gene>
<dbReference type="RefSeq" id="WP_237381425.1">
    <property type="nucleotide sequence ID" value="NZ_CP071793.1"/>
</dbReference>
<dbReference type="InterPro" id="IPR020904">
    <property type="entry name" value="Sc_DH/Rdtase_CS"/>
</dbReference>
<dbReference type="CDD" id="cd05233">
    <property type="entry name" value="SDR_c"/>
    <property type="match status" value="1"/>
</dbReference>
<dbReference type="GO" id="GO:0047936">
    <property type="term" value="F:glucose 1-dehydrogenase [NAD(P)+] activity"/>
    <property type="evidence" value="ECO:0007669"/>
    <property type="project" value="UniProtKB-EC"/>
</dbReference>
<dbReference type="PANTHER" id="PTHR43975">
    <property type="entry name" value="ZGC:101858"/>
    <property type="match status" value="1"/>
</dbReference>
<dbReference type="Pfam" id="PF13561">
    <property type="entry name" value="adh_short_C2"/>
    <property type="match status" value="1"/>
</dbReference>
<dbReference type="EMBL" id="CP071793">
    <property type="protein sequence ID" value="QTD51293.1"/>
    <property type="molecule type" value="Genomic_DNA"/>
</dbReference>
<dbReference type="InterPro" id="IPR036291">
    <property type="entry name" value="NAD(P)-bd_dom_sf"/>
</dbReference>
<reference evidence="3" key="1">
    <citation type="submission" date="2021-03" db="EMBL/GenBank/DDBJ databases">
        <title>Acanthopleuribacteraceae sp. M133.</title>
        <authorList>
            <person name="Wang G."/>
        </authorList>
    </citation>
    <scope>NUCLEOTIDE SEQUENCE</scope>
    <source>
        <strain evidence="3">M133</strain>
    </source>
</reference>
<keyword evidence="3" id="KW-0560">Oxidoreductase</keyword>
<dbReference type="InterPro" id="IPR002347">
    <property type="entry name" value="SDR_fam"/>
</dbReference>
<dbReference type="EC" id="1.1.1.47" evidence="3"/>
<dbReference type="SUPFAM" id="SSF51735">
    <property type="entry name" value="NAD(P)-binding Rossmann-fold domains"/>
    <property type="match status" value="1"/>
</dbReference>
<dbReference type="PRINTS" id="PR00081">
    <property type="entry name" value="GDHRDH"/>
</dbReference>
<evidence type="ECO:0000259" key="2">
    <source>
        <dbReference type="SMART" id="SM00822"/>
    </source>
</evidence>
<evidence type="ECO:0000313" key="3">
    <source>
        <dbReference type="EMBL" id="QTD51293.1"/>
    </source>
</evidence>
<dbReference type="SMART" id="SM00822">
    <property type="entry name" value="PKS_KR"/>
    <property type="match status" value="1"/>
</dbReference>
<accession>A0A8A4TP18</accession>